<evidence type="ECO:0000256" key="4">
    <source>
        <dbReference type="ARBA" id="ARBA00031870"/>
    </source>
</evidence>
<comment type="catalytic activity">
    <reaction evidence="1">
        <text>a uridine in RNA = a pseudouridine in RNA</text>
        <dbReference type="Rhea" id="RHEA:48348"/>
        <dbReference type="Rhea" id="RHEA-COMP:12068"/>
        <dbReference type="Rhea" id="RHEA-COMP:12069"/>
        <dbReference type="ChEBI" id="CHEBI:65314"/>
        <dbReference type="ChEBI" id="CHEBI:65315"/>
    </reaction>
</comment>
<comment type="similarity">
    <text evidence="2">Belongs to the pseudouridine synthase RluA family.</text>
</comment>
<dbReference type="GO" id="GO:0006396">
    <property type="term" value="P:RNA processing"/>
    <property type="evidence" value="ECO:0007669"/>
    <property type="project" value="UniProtKB-ARBA"/>
</dbReference>
<evidence type="ECO:0000259" key="6">
    <source>
        <dbReference type="Pfam" id="PF00849"/>
    </source>
</evidence>
<dbReference type="CDD" id="cd02869">
    <property type="entry name" value="PseudoU_synth_RluA_like"/>
    <property type="match status" value="1"/>
</dbReference>
<dbReference type="PANTHER" id="PTHR21600:SF83">
    <property type="entry name" value="PSEUDOURIDYLATE SYNTHASE RPUSD4, MITOCHONDRIAL"/>
    <property type="match status" value="1"/>
</dbReference>
<protein>
    <recommendedName>
        <fullName evidence="4">RNA pseudouridylate synthase</fullName>
    </recommendedName>
    <alternativeName>
        <fullName evidence="5">RNA-uridine isomerase</fullName>
    </alternativeName>
</protein>
<dbReference type="RefSeq" id="WP_118921210.1">
    <property type="nucleotide sequence ID" value="NZ_QWEG01000007.1"/>
</dbReference>
<evidence type="ECO:0000313" key="7">
    <source>
        <dbReference type="EMBL" id="RHW40449.1"/>
    </source>
</evidence>
<dbReference type="SUPFAM" id="SSF55120">
    <property type="entry name" value="Pseudouridine synthase"/>
    <property type="match status" value="1"/>
</dbReference>
<dbReference type="GO" id="GO:0003723">
    <property type="term" value="F:RNA binding"/>
    <property type="evidence" value="ECO:0007669"/>
    <property type="project" value="InterPro"/>
</dbReference>
<name>A0A417YTU3_9BACI</name>
<evidence type="ECO:0000256" key="5">
    <source>
        <dbReference type="ARBA" id="ARBA00033164"/>
    </source>
</evidence>
<comment type="caution">
    <text evidence="7">The sequence shown here is derived from an EMBL/GenBank/DDBJ whole genome shotgun (WGS) entry which is preliminary data.</text>
</comment>
<evidence type="ECO:0000256" key="2">
    <source>
        <dbReference type="ARBA" id="ARBA00010876"/>
    </source>
</evidence>
<reference evidence="7 8" key="1">
    <citation type="journal article" date="2017" name="Int. J. Syst. Evol. Microbiol.">
        <title>Bacillus notoginsengisoli sp. nov., a novel bacterium isolated from the rhizosphere of Panax notoginseng.</title>
        <authorList>
            <person name="Zhang M.Y."/>
            <person name="Cheng J."/>
            <person name="Cai Y."/>
            <person name="Zhang T.Y."/>
            <person name="Wu Y.Y."/>
            <person name="Manikprabhu D."/>
            <person name="Li W.J."/>
            <person name="Zhang Y.X."/>
        </authorList>
    </citation>
    <scope>NUCLEOTIDE SEQUENCE [LARGE SCALE GENOMIC DNA]</scope>
    <source>
        <strain evidence="7 8">JCM 30743</strain>
    </source>
</reference>
<evidence type="ECO:0000313" key="8">
    <source>
        <dbReference type="Proteomes" id="UP000284416"/>
    </source>
</evidence>
<sequence length="237" mass="26858">MNIPILFEDNHLLLVEKPINVPVQEDSSGDLDLLTALKDDLKLRYQKPGNVYLGLVHRLDRPVGGVMVFAKTSKAASRLSDMIRRHVIERKYLAVVHGTPNKKRAQLVHYLHKDHRKNKVSAVSPDHPNAKKAVLEYEVLASKKGFSLLSVNLHTGRPHQIRVQLSTIGHPIFGDQKYGEHLTKPGQQIALWAHSIHFEHPVGKEPIEVYSIPPVNDPWDLWELVTNREFAELSTSL</sequence>
<dbReference type="Gene3D" id="3.30.2350.10">
    <property type="entry name" value="Pseudouridine synthase"/>
    <property type="match status" value="1"/>
</dbReference>
<keyword evidence="3" id="KW-0413">Isomerase</keyword>
<dbReference type="Proteomes" id="UP000284416">
    <property type="component" value="Unassembled WGS sequence"/>
</dbReference>
<dbReference type="InterPro" id="IPR050188">
    <property type="entry name" value="RluA_PseudoU_synthase"/>
</dbReference>
<dbReference type="PANTHER" id="PTHR21600">
    <property type="entry name" value="MITOCHONDRIAL RNA PSEUDOURIDINE SYNTHASE"/>
    <property type="match status" value="1"/>
</dbReference>
<dbReference type="InterPro" id="IPR020103">
    <property type="entry name" value="PsdUridine_synth_cat_dom_sf"/>
</dbReference>
<dbReference type="Pfam" id="PF00849">
    <property type="entry name" value="PseudoU_synth_2"/>
    <property type="match status" value="1"/>
</dbReference>
<evidence type="ECO:0000256" key="3">
    <source>
        <dbReference type="ARBA" id="ARBA00023235"/>
    </source>
</evidence>
<feature type="domain" description="Pseudouridine synthase RsuA/RluA-like" evidence="6">
    <location>
        <begin position="11"/>
        <end position="166"/>
    </location>
</feature>
<dbReference type="EMBL" id="QWEG01000007">
    <property type="protein sequence ID" value="RHW40449.1"/>
    <property type="molecule type" value="Genomic_DNA"/>
</dbReference>
<dbReference type="InterPro" id="IPR006145">
    <property type="entry name" value="PsdUridine_synth_RsuA/RluA"/>
</dbReference>
<dbReference type="GO" id="GO:0001522">
    <property type="term" value="P:pseudouridine synthesis"/>
    <property type="evidence" value="ECO:0007669"/>
    <property type="project" value="InterPro"/>
</dbReference>
<dbReference type="GO" id="GO:0140098">
    <property type="term" value="F:catalytic activity, acting on RNA"/>
    <property type="evidence" value="ECO:0007669"/>
    <property type="project" value="UniProtKB-ARBA"/>
</dbReference>
<evidence type="ECO:0000256" key="1">
    <source>
        <dbReference type="ARBA" id="ARBA00000073"/>
    </source>
</evidence>
<dbReference type="OrthoDB" id="9807829at2"/>
<dbReference type="GO" id="GO:0009982">
    <property type="term" value="F:pseudouridine synthase activity"/>
    <property type="evidence" value="ECO:0007669"/>
    <property type="project" value="InterPro"/>
</dbReference>
<gene>
    <name evidence="7" type="ORF">D1B31_12560</name>
</gene>
<proteinExistence type="inferred from homology"/>
<dbReference type="AlphaFoldDB" id="A0A417YTU3"/>
<keyword evidence="8" id="KW-1185">Reference proteome</keyword>
<accession>A0A417YTU3</accession>
<organism evidence="7 8">
    <name type="scientific">Neobacillus notoginsengisoli</name>
    <dbReference type="NCBI Taxonomy" id="1578198"/>
    <lineage>
        <taxon>Bacteria</taxon>
        <taxon>Bacillati</taxon>
        <taxon>Bacillota</taxon>
        <taxon>Bacilli</taxon>
        <taxon>Bacillales</taxon>
        <taxon>Bacillaceae</taxon>
        <taxon>Neobacillus</taxon>
    </lineage>
</organism>